<feature type="compositionally biased region" description="Basic and acidic residues" evidence="1">
    <location>
        <begin position="116"/>
        <end position="130"/>
    </location>
</feature>
<evidence type="ECO:0000259" key="3">
    <source>
        <dbReference type="PROSITE" id="PS50222"/>
    </source>
</evidence>
<dbReference type="PROSITE" id="PS00018">
    <property type="entry name" value="EF_HAND_1"/>
    <property type="match status" value="2"/>
</dbReference>
<organism evidence="4 5">
    <name type="scientific">Methylobacterium aerolatum</name>
    <dbReference type="NCBI Taxonomy" id="418708"/>
    <lineage>
        <taxon>Bacteria</taxon>
        <taxon>Pseudomonadati</taxon>
        <taxon>Pseudomonadota</taxon>
        <taxon>Alphaproteobacteria</taxon>
        <taxon>Hyphomicrobiales</taxon>
        <taxon>Methylobacteriaceae</taxon>
        <taxon>Methylobacterium</taxon>
    </lineage>
</organism>
<protein>
    <submittedName>
        <fullName evidence="4">Ca2+-binding EF-hand superfamily protein</fullName>
    </submittedName>
</protein>
<keyword evidence="5" id="KW-1185">Reference proteome</keyword>
<comment type="caution">
    <text evidence="4">The sequence shown here is derived from an EMBL/GenBank/DDBJ whole genome shotgun (WGS) entry which is preliminary data.</text>
</comment>
<accession>A0ABU0I4C6</accession>
<dbReference type="Gene3D" id="1.10.238.10">
    <property type="entry name" value="EF-hand"/>
    <property type="match status" value="2"/>
</dbReference>
<name>A0ABU0I4C6_9HYPH</name>
<sequence>MIGQTRTRTLLAALLVTAVALPATLPQPAAARSGGAAKSLKAIDTDNDGTIDLAEAQAAGKATFERLDTDRDGSVDTKELQGRISKKEMKMADPDNDKSVDQKEYDALVAERFKAADPDGDGKLDAKELKTPAGRSLLRLLK</sequence>
<keyword evidence="2" id="KW-0732">Signal</keyword>
<dbReference type="Pfam" id="PF13202">
    <property type="entry name" value="EF-hand_5"/>
    <property type="match status" value="3"/>
</dbReference>
<gene>
    <name evidence="4" type="ORF">QO012_003980</name>
</gene>
<dbReference type="InterPro" id="IPR011992">
    <property type="entry name" value="EF-hand-dom_pair"/>
</dbReference>
<dbReference type="EMBL" id="JAUSVP010000015">
    <property type="protein sequence ID" value="MDQ0449461.1"/>
    <property type="molecule type" value="Genomic_DNA"/>
</dbReference>
<dbReference type="SMART" id="SM00054">
    <property type="entry name" value="EFh"/>
    <property type="match status" value="3"/>
</dbReference>
<proteinExistence type="predicted"/>
<evidence type="ECO:0000313" key="5">
    <source>
        <dbReference type="Proteomes" id="UP001231124"/>
    </source>
</evidence>
<feature type="domain" description="EF-hand" evidence="3">
    <location>
        <begin position="104"/>
        <end position="139"/>
    </location>
</feature>
<feature type="region of interest" description="Disordered" evidence="1">
    <location>
        <begin position="62"/>
        <end position="100"/>
    </location>
</feature>
<evidence type="ECO:0000256" key="2">
    <source>
        <dbReference type="SAM" id="SignalP"/>
    </source>
</evidence>
<dbReference type="RefSeq" id="WP_238201318.1">
    <property type="nucleotide sequence ID" value="NZ_BPQE01000003.1"/>
</dbReference>
<feature type="region of interest" description="Disordered" evidence="1">
    <location>
        <begin position="116"/>
        <end position="142"/>
    </location>
</feature>
<evidence type="ECO:0000256" key="1">
    <source>
        <dbReference type="SAM" id="MobiDB-lite"/>
    </source>
</evidence>
<dbReference type="SUPFAM" id="SSF47473">
    <property type="entry name" value="EF-hand"/>
    <property type="match status" value="1"/>
</dbReference>
<dbReference type="InterPro" id="IPR002048">
    <property type="entry name" value="EF_hand_dom"/>
</dbReference>
<feature type="signal peptide" evidence="2">
    <location>
        <begin position="1"/>
        <end position="31"/>
    </location>
</feature>
<feature type="compositionally biased region" description="Basic and acidic residues" evidence="1">
    <location>
        <begin position="63"/>
        <end position="100"/>
    </location>
</feature>
<feature type="domain" description="EF-hand" evidence="3">
    <location>
        <begin position="55"/>
        <end position="90"/>
    </location>
</feature>
<dbReference type="Proteomes" id="UP001231124">
    <property type="component" value="Unassembled WGS sequence"/>
</dbReference>
<dbReference type="PROSITE" id="PS50222">
    <property type="entry name" value="EF_HAND_2"/>
    <property type="match status" value="2"/>
</dbReference>
<feature type="chain" id="PRO_5045173732" evidence="2">
    <location>
        <begin position="32"/>
        <end position="142"/>
    </location>
</feature>
<dbReference type="InterPro" id="IPR018247">
    <property type="entry name" value="EF_Hand_1_Ca_BS"/>
</dbReference>
<reference evidence="4 5" key="1">
    <citation type="submission" date="2023-07" db="EMBL/GenBank/DDBJ databases">
        <title>Genomic Encyclopedia of Type Strains, Phase IV (KMG-IV): sequencing the most valuable type-strain genomes for metagenomic binning, comparative biology and taxonomic classification.</title>
        <authorList>
            <person name="Goeker M."/>
        </authorList>
    </citation>
    <scope>NUCLEOTIDE SEQUENCE [LARGE SCALE GENOMIC DNA]</scope>
    <source>
        <strain evidence="4 5">DSM 19013</strain>
    </source>
</reference>
<evidence type="ECO:0000313" key="4">
    <source>
        <dbReference type="EMBL" id="MDQ0449461.1"/>
    </source>
</evidence>